<dbReference type="EMBL" id="JADIND010000205">
    <property type="protein sequence ID" value="MBO8431565.1"/>
    <property type="molecule type" value="Genomic_DNA"/>
</dbReference>
<dbReference type="Proteomes" id="UP000823632">
    <property type="component" value="Unassembled WGS sequence"/>
</dbReference>
<sequence>MRINSITPSFRGSISTVYQDSRITRAITFNTNSIAFSYGISSDGRRNGTTVYLGNKEFFVPHSYMEFSDAFEKANKDNETHIDLETVSKTKKYTL</sequence>
<reference evidence="1" key="2">
    <citation type="journal article" date="2021" name="PeerJ">
        <title>Extensive microbial diversity within the chicken gut microbiome revealed by metagenomics and culture.</title>
        <authorList>
            <person name="Gilroy R."/>
            <person name="Ravi A."/>
            <person name="Getino M."/>
            <person name="Pursley I."/>
            <person name="Horton D.L."/>
            <person name="Alikhan N.F."/>
            <person name="Baker D."/>
            <person name="Gharbi K."/>
            <person name="Hall N."/>
            <person name="Watson M."/>
            <person name="Adriaenssens E.M."/>
            <person name="Foster-Nyarko E."/>
            <person name="Jarju S."/>
            <person name="Secka A."/>
            <person name="Antonio M."/>
            <person name="Oren A."/>
            <person name="Chaudhuri R.R."/>
            <person name="La Ragione R."/>
            <person name="Hildebrand F."/>
            <person name="Pallen M.J."/>
        </authorList>
    </citation>
    <scope>NUCLEOTIDE SEQUENCE</scope>
    <source>
        <strain evidence="1">10192</strain>
    </source>
</reference>
<reference evidence="1" key="1">
    <citation type="submission" date="2020-10" db="EMBL/GenBank/DDBJ databases">
        <authorList>
            <person name="Gilroy R."/>
        </authorList>
    </citation>
    <scope>NUCLEOTIDE SEQUENCE</scope>
    <source>
        <strain evidence="1">10192</strain>
    </source>
</reference>
<evidence type="ECO:0000313" key="2">
    <source>
        <dbReference type="Proteomes" id="UP000823632"/>
    </source>
</evidence>
<proteinExistence type="predicted"/>
<comment type="caution">
    <text evidence="1">The sequence shown here is derived from an EMBL/GenBank/DDBJ whole genome shotgun (WGS) entry which is preliminary data.</text>
</comment>
<protein>
    <submittedName>
        <fullName evidence="1">Uncharacterized protein</fullName>
    </submittedName>
</protein>
<dbReference type="AlphaFoldDB" id="A0A9D9DRH5"/>
<evidence type="ECO:0000313" key="1">
    <source>
        <dbReference type="EMBL" id="MBO8431565.1"/>
    </source>
</evidence>
<gene>
    <name evidence="1" type="ORF">IAC76_09285</name>
</gene>
<name>A0A9D9DRH5_9BACT</name>
<accession>A0A9D9DRH5</accession>
<organism evidence="1 2">
    <name type="scientific">Candidatus Scatousia excrementipullorum</name>
    <dbReference type="NCBI Taxonomy" id="2840936"/>
    <lineage>
        <taxon>Bacteria</taxon>
        <taxon>Candidatus Scatousia</taxon>
    </lineage>
</organism>